<evidence type="ECO:0000313" key="3">
    <source>
        <dbReference type="EMBL" id="PJZ73238.1"/>
    </source>
</evidence>
<dbReference type="InterPro" id="IPR036514">
    <property type="entry name" value="SGNH_hydro_sf"/>
</dbReference>
<dbReference type="SUPFAM" id="SSF52266">
    <property type="entry name" value="SGNH hydrolase"/>
    <property type="match status" value="1"/>
</dbReference>
<dbReference type="RefSeq" id="WP_100713387.1">
    <property type="nucleotide sequence ID" value="NZ_NPDY01000005.1"/>
</dbReference>
<dbReference type="GO" id="GO:0016788">
    <property type="term" value="F:hydrolase activity, acting on ester bonds"/>
    <property type="evidence" value="ECO:0007669"/>
    <property type="project" value="UniProtKB-ARBA"/>
</dbReference>
<dbReference type="Proteomes" id="UP000231990">
    <property type="component" value="Unassembled WGS sequence"/>
</dbReference>
<dbReference type="PROSITE" id="PS51257">
    <property type="entry name" value="PROKAR_LIPOPROTEIN"/>
    <property type="match status" value="1"/>
</dbReference>
<dbReference type="EMBL" id="NPDZ01000005">
    <property type="protein sequence ID" value="PJZ73238.1"/>
    <property type="molecule type" value="Genomic_DNA"/>
</dbReference>
<accession>A0A2M9ZMC6</accession>
<dbReference type="AlphaFoldDB" id="A0A2M9ZMC6"/>
<dbReference type="Proteomes" id="UP000231962">
    <property type="component" value="Unassembled WGS sequence"/>
</dbReference>
<evidence type="ECO:0000313" key="2">
    <source>
        <dbReference type="EMBL" id="PJZ70050.1"/>
    </source>
</evidence>
<dbReference type="EMBL" id="NPDY01000005">
    <property type="protein sequence ID" value="PJZ70050.1"/>
    <property type="molecule type" value="Genomic_DNA"/>
</dbReference>
<proteinExistence type="predicted"/>
<name>A0A2M9ZMC6_9LEPT</name>
<protein>
    <recommendedName>
        <fullName evidence="1">SGNH hydrolase-type esterase domain-containing protein</fullName>
    </recommendedName>
</protein>
<evidence type="ECO:0000313" key="5">
    <source>
        <dbReference type="Proteomes" id="UP000231990"/>
    </source>
</evidence>
<dbReference type="InterPro" id="IPR013830">
    <property type="entry name" value="SGNH_hydro"/>
</dbReference>
<reference evidence="4 5" key="1">
    <citation type="submission" date="2017-07" db="EMBL/GenBank/DDBJ databases">
        <title>Leptospira spp. isolated from tropical soils.</title>
        <authorList>
            <person name="Thibeaux R."/>
            <person name="Iraola G."/>
            <person name="Ferres I."/>
            <person name="Bierque E."/>
            <person name="Girault D."/>
            <person name="Soupe-Gilbert M.-E."/>
            <person name="Picardeau M."/>
            <person name="Goarant C."/>
        </authorList>
    </citation>
    <scope>NUCLEOTIDE SEQUENCE [LARGE SCALE GENOMIC DNA]</scope>
    <source>
        <strain evidence="3 5">FH1-B-B1</strain>
        <strain evidence="2 4">FH1-B-C1</strain>
    </source>
</reference>
<evidence type="ECO:0000259" key="1">
    <source>
        <dbReference type="Pfam" id="PF13472"/>
    </source>
</evidence>
<sequence>MKVLLIALLFVFCSCSFGKEEKRICDPIQYLTAYSHDSCRTIYGGEAARNPAYYAEDYFCRIVNDFQEYKVIVGQDSSMDLARKYPGFYNPLTTQFVAVSSNTTCDMIEQISNIHSSKPEAIIYSTNGGNDLAWNLPSKIVVDTFKKLVQITRNRWPLAKLVVIGVHPSFAPYGNDRKDEVNHAVQEFLSEQPNTCYIDPLPFFGVKEKERPPLNLMRDPLHYNSFVSFEIKSAISSSCGVDF</sequence>
<evidence type="ECO:0000313" key="4">
    <source>
        <dbReference type="Proteomes" id="UP000231962"/>
    </source>
</evidence>
<dbReference type="Pfam" id="PF13472">
    <property type="entry name" value="Lipase_GDSL_2"/>
    <property type="match status" value="1"/>
</dbReference>
<keyword evidence="4" id="KW-1185">Reference proteome</keyword>
<dbReference type="OrthoDB" id="321601at2"/>
<comment type="caution">
    <text evidence="3">The sequence shown here is derived from an EMBL/GenBank/DDBJ whole genome shotgun (WGS) entry which is preliminary data.</text>
</comment>
<dbReference type="Gene3D" id="3.40.50.1110">
    <property type="entry name" value="SGNH hydrolase"/>
    <property type="match status" value="1"/>
</dbReference>
<organism evidence="3 5">
    <name type="scientific">Leptospira perolatii</name>
    <dbReference type="NCBI Taxonomy" id="2023191"/>
    <lineage>
        <taxon>Bacteria</taxon>
        <taxon>Pseudomonadati</taxon>
        <taxon>Spirochaetota</taxon>
        <taxon>Spirochaetia</taxon>
        <taxon>Leptospirales</taxon>
        <taxon>Leptospiraceae</taxon>
        <taxon>Leptospira</taxon>
    </lineage>
</organism>
<gene>
    <name evidence="2" type="ORF">CH360_07380</name>
    <name evidence="3" type="ORF">CH373_09635</name>
</gene>
<feature type="domain" description="SGNH hydrolase-type esterase" evidence="1">
    <location>
        <begin position="88"/>
        <end position="224"/>
    </location>
</feature>